<dbReference type="EMBL" id="REFI01000005">
    <property type="protein sequence ID" value="RMA79053.1"/>
    <property type="molecule type" value="Genomic_DNA"/>
</dbReference>
<organism evidence="7 8">
    <name type="scientific">Metamycoplasma subdolum</name>
    <dbReference type="NCBI Taxonomy" id="92407"/>
    <lineage>
        <taxon>Bacteria</taxon>
        <taxon>Bacillati</taxon>
        <taxon>Mycoplasmatota</taxon>
        <taxon>Mycoplasmoidales</taxon>
        <taxon>Metamycoplasmataceae</taxon>
        <taxon>Metamycoplasma</taxon>
    </lineage>
</organism>
<dbReference type="Pfam" id="PF04011">
    <property type="entry name" value="LemA"/>
    <property type="match status" value="1"/>
</dbReference>
<accession>A0A3M0A243</accession>
<dbReference type="PANTHER" id="PTHR34478">
    <property type="entry name" value="PROTEIN LEMA"/>
    <property type="match status" value="1"/>
</dbReference>
<evidence type="ECO:0000256" key="6">
    <source>
        <dbReference type="SAM" id="Phobius"/>
    </source>
</evidence>
<dbReference type="AlphaFoldDB" id="A0A3M0A243"/>
<evidence type="ECO:0000256" key="2">
    <source>
        <dbReference type="ARBA" id="ARBA00008854"/>
    </source>
</evidence>
<keyword evidence="3 6" id="KW-0812">Transmembrane</keyword>
<proteinExistence type="inferred from homology"/>
<gene>
    <name evidence="7" type="ORF">JN00_0100</name>
</gene>
<evidence type="ECO:0000256" key="1">
    <source>
        <dbReference type="ARBA" id="ARBA00004167"/>
    </source>
</evidence>
<dbReference type="Proteomes" id="UP000267246">
    <property type="component" value="Unassembled WGS sequence"/>
</dbReference>
<evidence type="ECO:0000256" key="5">
    <source>
        <dbReference type="ARBA" id="ARBA00023136"/>
    </source>
</evidence>
<comment type="similarity">
    <text evidence="2">Belongs to the LemA family.</text>
</comment>
<keyword evidence="4 6" id="KW-1133">Transmembrane helix</keyword>
<evidence type="ECO:0000313" key="8">
    <source>
        <dbReference type="Proteomes" id="UP000267246"/>
    </source>
</evidence>
<dbReference type="Gene3D" id="1.20.1440.20">
    <property type="entry name" value="LemA-like domain"/>
    <property type="match status" value="1"/>
</dbReference>
<evidence type="ECO:0000313" key="7">
    <source>
        <dbReference type="EMBL" id="RMA79053.1"/>
    </source>
</evidence>
<keyword evidence="8" id="KW-1185">Reference proteome</keyword>
<reference evidence="7 8" key="1">
    <citation type="submission" date="2018-10" db="EMBL/GenBank/DDBJ databases">
        <title>Genomic Encyclopedia of Archaeal and Bacterial Type Strains, Phase II (KMG-II): from individual species to whole genera.</title>
        <authorList>
            <person name="Goeker M."/>
        </authorList>
    </citation>
    <scope>NUCLEOTIDE SEQUENCE [LARGE SCALE GENOMIC DNA]</scope>
    <source>
        <strain evidence="7 8">ATCC 29870</strain>
    </source>
</reference>
<dbReference type="SUPFAM" id="SSF140478">
    <property type="entry name" value="LemA-like"/>
    <property type="match status" value="1"/>
</dbReference>
<keyword evidence="5 6" id="KW-0472">Membrane</keyword>
<name>A0A3M0A243_9BACT</name>
<dbReference type="PANTHER" id="PTHR34478:SF2">
    <property type="entry name" value="MEMBRANE PROTEIN"/>
    <property type="match status" value="1"/>
</dbReference>
<protein>
    <submittedName>
        <fullName evidence="7">LemA protein</fullName>
    </submittedName>
</protein>
<evidence type="ECO:0000256" key="4">
    <source>
        <dbReference type="ARBA" id="ARBA00022989"/>
    </source>
</evidence>
<dbReference type="InterPro" id="IPR007156">
    <property type="entry name" value="MamQ_LemA"/>
</dbReference>
<feature type="transmembrane region" description="Helical" evidence="6">
    <location>
        <begin position="32"/>
        <end position="52"/>
    </location>
</feature>
<dbReference type="RefSeq" id="WP_121940595.1">
    <property type="nucleotide sequence ID" value="NZ_CP137846.1"/>
</dbReference>
<comment type="caution">
    <text evidence="7">The sequence shown here is derived from an EMBL/GenBank/DDBJ whole genome shotgun (WGS) entry which is preliminary data.</text>
</comment>
<dbReference type="InterPro" id="IPR023353">
    <property type="entry name" value="LemA-like_dom_sf"/>
</dbReference>
<dbReference type="OrthoDB" id="384498at2"/>
<dbReference type="GO" id="GO:0016020">
    <property type="term" value="C:membrane"/>
    <property type="evidence" value="ECO:0007669"/>
    <property type="project" value="UniProtKB-SubCell"/>
</dbReference>
<sequence>MLIDTRKEQAKKGFNPNVDNEAIPAKASGLDWFWYILISIFTLGIFWLATWFRTKNELNQKQMVVNEASSNIQVALKKRRGILVKLIDTVKGYAQHEKGTLTEVIKYRSRIVELENVQDNNKLEQELGKINSGINVLIENYPTLKADRTYLQLMSEISLIEDEIASAARIYNSRVRSFNAQIFTWYSSIVAQKNRLYTLPHFQASEEEMKDVDTSSLVS</sequence>
<evidence type="ECO:0000256" key="3">
    <source>
        <dbReference type="ARBA" id="ARBA00022692"/>
    </source>
</evidence>
<comment type="subcellular location">
    <subcellularLocation>
        <location evidence="1">Membrane</location>
        <topology evidence="1">Single-pass membrane protein</topology>
    </subcellularLocation>
</comment>